<evidence type="ECO:0000313" key="11">
    <source>
        <dbReference type="Proteomes" id="UP000714275"/>
    </source>
</evidence>
<dbReference type="GO" id="GO:0016020">
    <property type="term" value="C:membrane"/>
    <property type="evidence" value="ECO:0007669"/>
    <property type="project" value="UniProtKB-SubCell"/>
</dbReference>
<evidence type="ECO:0000256" key="6">
    <source>
        <dbReference type="ARBA" id="ARBA00023136"/>
    </source>
</evidence>
<dbReference type="PROSITE" id="PS50846">
    <property type="entry name" value="HMA_2"/>
    <property type="match status" value="1"/>
</dbReference>
<evidence type="ECO:0000256" key="1">
    <source>
        <dbReference type="ARBA" id="ARBA00004370"/>
    </source>
</evidence>
<dbReference type="InterPro" id="IPR036163">
    <property type="entry name" value="HMA_dom_sf"/>
</dbReference>
<dbReference type="GO" id="GO:0016887">
    <property type="term" value="F:ATP hydrolysis activity"/>
    <property type="evidence" value="ECO:0007669"/>
    <property type="project" value="InterPro"/>
</dbReference>
<dbReference type="Gene3D" id="3.30.70.100">
    <property type="match status" value="1"/>
</dbReference>
<feature type="transmembrane region" description="Helical" evidence="7">
    <location>
        <begin position="286"/>
        <end position="307"/>
    </location>
</feature>
<dbReference type="Pfam" id="PF00122">
    <property type="entry name" value="E1-E2_ATPase"/>
    <property type="match status" value="1"/>
</dbReference>
<dbReference type="EMBL" id="JABBWD010000027">
    <property type="protein sequence ID" value="KAG1776394.1"/>
    <property type="molecule type" value="Genomic_DNA"/>
</dbReference>
<keyword evidence="4" id="KW-1278">Translocase</keyword>
<feature type="transmembrane region" description="Helical" evidence="7">
    <location>
        <begin position="848"/>
        <end position="867"/>
    </location>
</feature>
<keyword evidence="7" id="KW-0547">Nucleotide-binding</keyword>
<dbReference type="OrthoDB" id="432719at2759"/>
<dbReference type="PRINTS" id="PR00119">
    <property type="entry name" value="CATATPASE"/>
</dbReference>
<feature type="transmembrane region" description="Helical" evidence="7">
    <location>
        <begin position="817"/>
        <end position="842"/>
    </location>
</feature>
<dbReference type="PANTHER" id="PTHR46594">
    <property type="entry name" value="P-TYPE CATION-TRANSPORTING ATPASE"/>
    <property type="match status" value="1"/>
</dbReference>
<keyword evidence="11" id="KW-1185">Reference proteome</keyword>
<dbReference type="SUPFAM" id="SSF56784">
    <property type="entry name" value="HAD-like"/>
    <property type="match status" value="1"/>
</dbReference>
<keyword evidence="7" id="KW-0067">ATP-binding</keyword>
<dbReference type="FunFam" id="2.70.150.10:FF:000002">
    <property type="entry name" value="Copper-transporting ATPase 1, putative"/>
    <property type="match status" value="1"/>
</dbReference>
<feature type="transmembrane region" description="Helical" evidence="7">
    <location>
        <begin position="775"/>
        <end position="796"/>
    </location>
</feature>
<evidence type="ECO:0000259" key="9">
    <source>
        <dbReference type="PROSITE" id="PS50846"/>
    </source>
</evidence>
<keyword evidence="3 7" id="KW-0479">Metal-binding</keyword>
<dbReference type="InterPro" id="IPR006121">
    <property type="entry name" value="HMA_dom"/>
</dbReference>
<dbReference type="InterPro" id="IPR023298">
    <property type="entry name" value="ATPase_P-typ_TM_dom_sf"/>
</dbReference>
<accession>A0A9P6ZTD1</accession>
<dbReference type="Pfam" id="PF00403">
    <property type="entry name" value="HMA"/>
    <property type="match status" value="1"/>
</dbReference>
<dbReference type="InterPro" id="IPR023214">
    <property type="entry name" value="HAD_sf"/>
</dbReference>
<dbReference type="AlphaFoldDB" id="A0A9P6ZTD1"/>
<evidence type="ECO:0000256" key="4">
    <source>
        <dbReference type="ARBA" id="ARBA00022967"/>
    </source>
</evidence>
<feature type="region of interest" description="Disordered" evidence="8">
    <location>
        <begin position="1"/>
        <end position="31"/>
    </location>
</feature>
<dbReference type="SUPFAM" id="SSF81653">
    <property type="entry name" value="Calcium ATPase, transduction domain A"/>
    <property type="match status" value="1"/>
</dbReference>
<dbReference type="InterPro" id="IPR018303">
    <property type="entry name" value="ATPase_P-typ_P_site"/>
</dbReference>
<dbReference type="SUPFAM" id="SSF55008">
    <property type="entry name" value="HMA, heavy metal-associated domain"/>
    <property type="match status" value="1"/>
</dbReference>
<dbReference type="InterPro" id="IPR036412">
    <property type="entry name" value="HAD-like_sf"/>
</dbReference>
<dbReference type="InterPro" id="IPR001757">
    <property type="entry name" value="P_typ_ATPase"/>
</dbReference>
<sequence>MGACCPGSSEKEKKSCSGRDDQKDSCCSGGENETTGMGCGGEASCCSAGDGECTEEKDGSVGIRPGETLQLELRGMDCVDCVVKVERALAQLSSVILINVDYFSGLAELQYDAEAITPAAIITYVARATGFGVKALTTSRSTAAAIVTLPLSFSTMPPLEALDGFDTRFGSNSHIIEVSFPVHIDSPYRPRDVLEQFKAFGAELVPVGSDGHRDMATHDLIVVGVRTFACVVLSIPVLVLAWANLPYRPVLYGSISVGLTTLIQGVAFPIISSACRSIVYLHQADMSVLVAISTLTAYVSSVVSYAFEVAGRPFSPPFFETSALLVTLIFLGRTISAATRRSTGSALRELCRLQPSGVILLSDEKEAQPQSLDSRLIYYGDVIRIPPETRIATDGLVVSGSSDADESSVTGESVAVPKQKGSRVIAGTLNLGGTLDVQATQLVHENSLSRITALIKQAQSSRSPVQDLANKLSAIILPVAAFSACIAFLVWVIVGRYVQYYSITSSSVQALTYAIAILVVSCPCAIGLAIPMVISVAIRIAIREGVLFRSADALQRAHDIDVLVFDKTGTLTQGYLTTERVEILVEGAMQIVNALVKDNKHPISQGVRRYLDAHLSAATQYRGGTVMDIVSLPGKGIKASVCGFPLLGGSPTFTGACSHPLSTELQSSGLTLFTVTLAGQAIAFFGLVDTPRPEASALVVELTRRGKGVMIFSGDTTAAVHHLANTIGISLDNAFAAYTPEDKDAAIIALQAKGQRVCFVGDGTNDGPALSRADVALAIAAGSDVALTAAGAVLLGSDLRRGVLALLDIAAAARMHAYWALAWCIFYNLFAILLASGAFIKVRIEPRWAGIGEMVSVLPVVAIGFWLDVRWAWRSRFGMRVYH</sequence>
<dbReference type="Pfam" id="PF00702">
    <property type="entry name" value="Hydrolase"/>
    <property type="match status" value="1"/>
</dbReference>
<feature type="compositionally biased region" description="Basic and acidic residues" evidence="8">
    <location>
        <begin position="9"/>
        <end position="24"/>
    </location>
</feature>
<evidence type="ECO:0000256" key="2">
    <source>
        <dbReference type="ARBA" id="ARBA00022692"/>
    </source>
</evidence>
<dbReference type="PANTHER" id="PTHR46594:SF4">
    <property type="entry name" value="P-TYPE CATION-TRANSPORTING ATPASE"/>
    <property type="match status" value="1"/>
</dbReference>
<feature type="transmembrane region" description="Helical" evidence="7">
    <location>
        <begin position="670"/>
        <end position="688"/>
    </location>
</feature>
<keyword evidence="5 7" id="KW-1133">Transmembrane helix</keyword>
<feature type="transmembrane region" description="Helical" evidence="7">
    <location>
        <begin position="220"/>
        <end position="245"/>
    </location>
</feature>
<protein>
    <submittedName>
        <fullName evidence="10">Heavy metal translocatin</fullName>
    </submittedName>
</protein>
<dbReference type="InterPro" id="IPR027256">
    <property type="entry name" value="P-typ_ATPase_IB"/>
</dbReference>
<organism evidence="10 11">
    <name type="scientific">Suillus placidus</name>
    <dbReference type="NCBI Taxonomy" id="48579"/>
    <lineage>
        <taxon>Eukaryota</taxon>
        <taxon>Fungi</taxon>
        <taxon>Dikarya</taxon>
        <taxon>Basidiomycota</taxon>
        <taxon>Agaricomycotina</taxon>
        <taxon>Agaricomycetes</taxon>
        <taxon>Agaricomycetidae</taxon>
        <taxon>Boletales</taxon>
        <taxon>Suillineae</taxon>
        <taxon>Suillaceae</taxon>
        <taxon>Suillus</taxon>
    </lineage>
</organism>
<dbReference type="Gene3D" id="3.40.1110.10">
    <property type="entry name" value="Calcium-transporting ATPase, cytoplasmic domain N"/>
    <property type="match status" value="1"/>
</dbReference>
<feature type="transmembrane region" description="Helical" evidence="7">
    <location>
        <begin position="514"/>
        <end position="542"/>
    </location>
</feature>
<keyword evidence="2 7" id="KW-0812">Transmembrane</keyword>
<comment type="subcellular location">
    <subcellularLocation>
        <location evidence="1 7">Membrane</location>
    </subcellularLocation>
</comment>
<dbReference type="InterPro" id="IPR059000">
    <property type="entry name" value="ATPase_P-type_domA"/>
</dbReference>
<name>A0A9P6ZTD1_9AGAM</name>
<evidence type="ECO:0000256" key="5">
    <source>
        <dbReference type="ARBA" id="ARBA00022989"/>
    </source>
</evidence>
<dbReference type="InterPro" id="IPR008250">
    <property type="entry name" value="ATPase_P-typ_transduc_dom_A_sf"/>
</dbReference>
<feature type="domain" description="HMA" evidence="9">
    <location>
        <begin position="67"/>
        <end position="134"/>
    </location>
</feature>
<feature type="transmembrane region" description="Helical" evidence="7">
    <location>
        <begin position="472"/>
        <end position="494"/>
    </location>
</feature>
<dbReference type="GO" id="GO:0019829">
    <property type="term" value="F:ATPase-coupled monoatomic cation transmembrane transporter activity"/>
    <property type="evidence" value="ECO:0007669"/>
    <property type="project" value="InterPro"/>
</dbReference>
<dbReference type="Gene3D" id="3.40.50.1000">
    <property type="entry name" value="HAD superfamily/HAD-like"/>
    <property type="match status" value="1"/>
</dbReference>
<keyword evidence="6 7" id="KW-0472">Membrane</keyword>
<comment type="caution">
    <text evidence="10">The sequence shown here is derived from an EMBL/GenBank/DDBJ whole genome shotgun (WGS) entry which is preliminary data.</text>
</comment>
<dbReference type="PROSITE" id="PS01047">
    <property type="entry name" value="HMA_1"/>
    <property type="match status" value="1"/>
</dbReference>
<evidence type="ECO:0000256" key="7">
    <source>
        <dbReference type="RuleBase" id="RU362081"/>
    </source>
</evidence>
<proteinExistence type="inferred from homology"/>
<reference evidence="10" key="1">
    <citation type="journal article" date="2020" name="New Phytol.">
        <title>Comparative genomics reveals dynamic genome evolution in host specialist ectomycorrhizal fungi.</title>
        <authorList>
            <person name="Lofgren L.A."/>
            <person name="Nguyen N.H."/>
            <person name="Vilgalys R."/>
            <person name="Ruytinx J."/>
            <person name="Liao H.L."/>
            <person name="Branco S."/>
            <person name="Kuo A."/>
            <person name="LaButti K."/>
            <person name="Lipzen A."/>
            <person name="Andreopoulos W."/>
            <person name="Pangilinan J."/>
            <person name="Riley R."/>
            <person name="Hundley H."/>
            <person name="Na H."/>
            <person name="Barry K."/>
            <person name="Grigoriev I.V."/>
            <person name="Stajich J.E."/>
            <person name="Kennedy P.G."/>
        </authorList>
    </citation>
    <scope>NUCLEOTIDE SEQUENCE</scope>
    <source>
        <strain evidence="10">DOB743</strain>
    </source>
</reference>
<evidence type="ECO:0000256" key="3">
    <source>
        <dbReference type="ARBA" id="ARBA00022723"/>
    </source>
</evidence>
<gene>
    <name evidence="10" type="ORF">EV702DRAFT_971631</name>
</gene>
<dbReference type="InterPro" id="IPR023299">
    <property type="entry name" value="ATPase_P-typ_cyto_dom_N"/>
</dbReference>
<feature type="transmembrane region" description="Helical" evidence="7">
    <location>
        <begin position="251"/>
        <end position="274"/>
    </location>
</feature>
<dbReference type="GO" id="GO:0005524">
    <property type="term" value="F:ATP binding"/>
    <property type="evidence" value="ECO:0007669"/>
    <property type="project" value="UniProtKB-UniRule"/>
</dbReference>
<feature type="transmembrane region" description="Helical" evidence="7">
    <location>
        <begin position="319"/>
        <end position="338"/>
    </location>
</feature>
<dbReference type="GO" id="GO:0046872">
    <property type="term" value="F:metal ion binding"/>
    <property type="evidence" value="ECO:0007669"/>
    <property type="project" value="UniProtKB-KW"/>
</dbReference>
<dbReference type="NCBIfam" id="TIGR01525">
    <property type="entry name" value="ATPase-IB_hvy"/>
    <property type="match status" value="1"/>
</dbReference>
<comment type="similarity">
    <text evidence="7">Belongs to the cation transport ATPase (P-type) (TC 3.A.3) family. Type IB subfamily.</text>
</comment>
<evidence type="ECO:0000256" key="8">
    <source>
        <dbReference type="SAM" id="MobiDB-lite"/>
    </source>
</evidence>
<dbReference type="CDD" id="cd00371">
    <property type="entry name" value="HMA"/>
    <property type="match status" value="1"/>
</dbReference>
<dbReference type="Proteomes" id="UP000714275">
    <property type="component" value="Unassembled WGS sequence"/>
</dbReference>
<dbReference type="InterPro" id="IPR017969">
    <property type="entry name" value="Heavy-metal-associated_CS"/>
</dbReference>
<dbReference type="NCBIfam" id="TIGR01511">
    <property type="entry name" value="ATPase-IB1_Cu"/>
    <property type="match status" value="1"/>
</dbReference>
<dbReference type="SUPFAM" id="SSF81665">
    <property type="entry name" value="Calcium ATPase, transmembrane domain M"/>
    <property type="match status" value="1"/>
</dbReference>
<evidence type="ECO:0000313" key="10">
    <source>
        <dbReference type="EMBL" id="KAG1776394.1"/>
    </source>
</evidence>
<dbReference type="Gene3D" id="2.70.150.10">
    <property type="entry name" value="Calcium-transporting ATPase, cytoplasmic transduction domain A"/>
    <property type="match status" value="1"/>
</dbReference>
<dbReference type="PROSITE" id="PS00154">
    <property type="entry name" value="ATPASE_E1_E2"/>
    <property type="match status" value="1"/>
</dbReference>
<dbReference type="NCBIfam" id="TIGR01494">
    <property type="entry name" value="ATPase_P-type"/>
    <property type="match status" value="2"/>
</dbReference>